<evidence type="ECO:0000313" key="5">
    <source>
        <dbReference type="EMBL" id="KAF2638460.1"/>
    </source>
</evidence>
<feature type="coiled-coil region" evidence="3">
    <location>
        <begin position="79"/>
        <end position="141"/>
    </location>
</feature>
<feature type="compositionally biased region" description="Acidic residues" evidence="4">
    <location>
        <begin position="382"/>
        <end position="402"/>
    </location>
</feature>
<dbReference type="OrthoDB" id="312015at2759"/>
<keyword evidence="6" id="KW-1185">Reference proteome</keyword>
<evidence type="ECO:0000313" key="6">
    <source>
        <dbReference type="Proteomes" id="UP000799753"/>
    </source>
</evidence>
<accession>A0A6A6RSW4</accession>
<gene>
    <name evidence="5" type="ORF">P280DRAFT_471552</name>
</gene>
<evidence type="ECO:0000256" key="3">
    <source>
        <dbReference type="SAM" id="Coils"/>
    </source>
</evidence>
<evidence type="ECO:0000256" key="4">
    <source>
        <dbReference type="SAM" id="MobiDB-lite"/>
    </source>
</evidence>
<evidence type="ECO:0000256" key="2">
    <source>
        <dbReference type="ARBA" id="ARBA00023054"/>
    </source>
</evidence>
<dbReference type="Proteomes" id="UP000799753">
    <property type="component" value="Unassembled WGS sequence"/>
</dbReference>
<reference evidence="5" key="1">
    <citation type="journal article" date="2020" name="Stud. Mycol.">
        <title>101 Dothideomycetes genomes: a test case for predicting lifestyles and emergence of pathogens.</title>
        <authorList>
            <person name="Haridas S."/>
            <person name="Albert R."/>
            <person name="Binder M."/>
            <person name="Bloem J."/>
            <person name="Labutti K."/>
            <person name="Salamov A."/>
            <person name="Andreopoulos B."/>
            <person name="Baker S."/>
            <person name="Barry K."/>
            <person name="Bills G."/>
            <person name="Bluhm B."/>
            <person name="Cannon C."/>
            <person name="Castanera R."/>
            <person name="Culley D."/>
            <person name="Daum C."/>
            <person name="Ezra D."/>
            <person name="Gonzalez J."/>
            <person name="Henrissat B."/>
            <person name="Kuo A."/>
            <person name="Liang C."/>
            <person name="Lipzen A."/>
            <person name="Lutzoni F."/>
            <person name="Magnuson J."/>
            <person name="Mondo S."/>
            <person name="Nolan M."/>
            <person name="Ohm R."/>
            <person name="Pangilinan J."/>
            <person name="Park H.-J."/>
            <person name="Ramirez L."/>
            <person name="Alfaro M."/>
            <person name="Sun H."/>
            <person name="Tritt A."/>
            <person name="Yoshinaga Y."/>
            <person name="Zwiers L.-H."/>
            <person name="Turgeon B."/>
            <person name="Goodwin S."/>
            <person name="Spatafora J."/>
            <person name="Crous P."/>
            <person name="Grigoriev I."/>
        </authorList>
    </citation>
    <scope>NUCLEOTIDE SEQUENCE</scope>
    <source>
        <strain evidence="5">CBS 473.64</strain>
    </source>
</reference>
<proteinExistence type="inferred from homology"/>
<dbReference type="AlphaFoldDB" id="A0A6A6RSW4"/>
<name>A0A6A6RSW4_9PLEO</name>
<feature type="region of interest" description="Disordered" evidence="4">
    <location>
        <begin position="382"/>
        <end position="430"/>
    </location>
</feature>
<dbReference type="Pfam" id="PF11559">
    <property type="entry name" value="ADIP"/>
    <property type="match status" value="1"/>
</dbReference>
<feature type="region of interest" description="Disordered" evidence="4">
    <location>
        <begin position="454"/>
        <end position="610"/>
    </location>
</feature>
<feature type="compositionally biased region" description="Polar residues" evidence="4">
    <location>
        <begin position="492"/>
        <end position="508"/>
    </location>
</feature>
<dbReference type="InterPro" id="IPR021622">
    <property type="entry name" value="Afadin/alpha-actinin-bd"/>
</dbReference>
<feature type="compositionally biased region" description="Basic residues" evidence="4">
    <location>
        <begin position="573"/>
        <end position="595"/>
    </location>
</feature>
<organism evidence="5 6">
    <name type="scientific">Massarina eburnea CBS 473.64</name>
    <dbReference type="NCBI Taxonomy" id="1395130"/>
    <lineage>
        <taxon>Eukaryota</taxon>
        <taxon>Fungi</taxon>
        <taxon>Dikarya</taxon>
        <taxon>Ascomycota</taxon>
        <taxon>Pezizomycotina</taxon>
        <taxon>Dothideomycetes</taxon>
        <taxon>Pleosporomycetidae</taxon>
        <taxon>Pleosporales</taxon>
        <taxon>Massarineae</taxon>
        <taxon>Massarinaceae</taxon>
        <taxon>Massarina</taxon>
    </lineage>
</organism>
<keyword evidence="2 3" id="KW-0175">Coiled coil</keyword>
<feature type="compositionally biased region" description="Low complexity" evidence="4">
    <location>
        <begin position="551"/>
        <end position="561"/>
    </location>
</feature>
<dbReference type="EMBL" id="MU006790">
    <property type="protein sequence ID" value="KAF2638460.1"/>
    <property type="molecule type" value="Genomic_DNA"/>
</dbReference>
<evidence type="ECO:0008006" key="7">
    <source>
        <dbReference type="Google" id="ProtNLM"/>
    </source>
</evidence>
<feature type="compositionally biased region" description="Basic and acidic residues" evidence="4">
    <location>
        <begin position="523"/>
        <end position="539"/>
    </location>
</feature>
<sequence>MASSSGMDAYNLKTASVYINNLLLARGLVTDGKPIQFAHPSRGEGGKEVTMAQIINLVHSLVLKRDRDQEHRESIAGTLRAARDEATKQSIALEKLQTRNDDLTRQLSLAQSQERSVRAALRTAESTARGLREEMVRLKTTVQQVRTGCTNDIRKRDVQIQKLKSHLTTQQRGNKTGLVGASITINPGATGLGGMAGSIKEEGPDVDDPEYSLKQETTEFLTQLSQSLSDENDNLIGLVRTTITTLKDLQGMPEEQREHDAEGLSTIGEEEDTAKHSMLQALPTSYEMLASDLDTVLDNLKHLLTNPNFVSLDEVESRDEEIYRLRAGWEKMELRLREAFTLMETWRSRMASGGDTINLDELRLGIGLGNGLQTDDEDISVTEDGQEEDDSASSVFDEDLDDADRNEVPEKTTGADMFNVKLQPNPPALRERHMNMKSPAARSPRKVAFSASIPNTPSEIETENAEAALDLVGVERRTPTRPTPQAKERTSRATPQDNRISRATPQDNRTPRHEKKRSSSPHAHPDEPSPKLSVRDKLKAAQAEAQSGYVAEGSSSKAQAKQAEEEGGERERRRPRTSRSPAKKTRIGGRPKRRQSTLTAEELDNLLLTR</sequence>
<protein>
    <recommendedName>
        <fullName evidence="7">NIMA interactive protein</fullName>
    </recommendedName>
</protein>
<evidence type="ECO:0000256" key="1">
    <source>
        <dbReference type="ARBA" id="ARBA00009291"/>
    </source>
</evidence>
<comment type="similarity">
    <text evidence="1">Belongs to the ADIP family.</text>
</comment>